<dbReference type="GO" id="GO:0052651">
    <property type="term" value="P:monoacylglycerol catabolic process"/>
    <property type="evidence" value="ECO:0007669"/>
    <property type="project" value="TreeGrafter"/>
</dbReference>
<reference evidence="1" key="1">
    <citation type="journal article" date="2020" name="Nature">
        <title>Giant virus diversity and host interactions through global metagenomics.</title>
        <authorList>
            <person name="Schulz F."/>
            <person name="Roux S."/>
            <person name="Paez-Espino D."/>
            <person name="Jungbluth S."/>
            <person name="Walsh D.A."/>
            <person name="Denef V.J."/>
            <person name="McMahon K.D."/>
            <person name="Konstantinidis K.T."/>
            <person name="Eloe-Fadrosh E.A."/>
            <person name="Kyrpides N.C."/>
            <person name="Woyke T."/>
        </authorList>
    </citation>
    <scope>NUCLEOTIDE SEQUENCE</scope>
    <source>
        <strain evidence="1">GVMAG-M-3300025880-56</strain>
    </source>
</reference>
<evidence type="ECO:0000313" key="1">
    <source>
        <dbReference type="EMBL" id="QHU01955.1"/>
    </source>
</evidence>
<organism evidence="1">
    <name type="scientific">viral metagenome</name>
    <dbReference type="NCBI Taxonomy" id="1070528"/>
    <lineage>
        <taxon>unclassified sequences</taxon>
        <taxon>metagenomes</taxon>
        <taxon>organismal metagenomes</taxon>
    </lineage>
</organism>
<dbReference type="InterPro" id="IPR019436">
    <property type="entry name" value="Say1-like"/>
</dbReference>
<dbReference type="PANTHER" id="PTHR12277">
    <property type="entry name" value="ALPHA/BETA HYDROLASE DOMAIN-CONTAINING PROTEIN"/>
    <property type="match status" value="1"/>
</dbReference>
<name>A0A6C0J874_9ZZZZ</name>
<proteinExistence type="predicted"/>
<accession>A0A6C0J874</accession>
<dbReference type="GO" id="GO:0006660">
    <property type="term" value="P:phosphatidylserine catabolic process"/>
    <property type="evidence" value="ECO:0007669"/>
    <property type="project" value="TreeGrafter"/>
</dbReference>
<dbReference type="Pfam" id="PF10340">
    <property type="entry name" value="Say1_Mug180"/>
    <property type="match status" value="1"/>
</dbReference>
<dbReference type="PANTHER" id="PTHR12277:SF194">
    <property type="entry name" value="FI04476P"/>
    <property type="match status" value="1"/>
</dbReference>
<dbReference type="GO" id="GO:0047372">
    <property type="term" value="F:monoacylglycerol lipase activity"/>
    <property type="evidence" value="ECO:0007669"/>
    <property type="project" value="TreeGrafter"/>
</dbReference>
<evidence type="ECO:0008006" key="2">
    <source>
        <dbReference type="Google" id="ProtNLM"/>
    </source>
</evidence>
<dbReference type="GO" id="GO:0004622">
    <property type="term" value="F:phosphatidylcholine lysophospholipase activity"/>
    <property type="evidence" value="ECO:0007669"/>
    <property type="project" value="TreeGrafter"/>
</dbReference>
<dbReference type="EMBL" id="MN740351">
    <property type="protein sequence ID" value="QHU01955.1"/>
    <property type="molecule type" value="Genomic_DNA"/>
</dbReference>
<protein>
    <recommendedName>
        <fullName evidence="2">Serine aminopeptidase S33 domain-containing protein</fullName>
    </recommendedName>
</protein>
<dbReference type="SUPFAM" id="SSF53474">
    <property type="entry name" value="alpha/beta-Hydrolases"/>
    <property type="match status" value="1"/>
</dbReference>
<dbReference type="Gene3D" id="3.40.50.1820">
    <property type="entry name" value="alpha/beta hydrolase"/>
    <property type="match status" value="1"/>
</dbReference>
<dbReference type="AlphaFoldDB" id="A0A6C0J874"/>
<dbReference type="GO" id="GO:0005789">
    <property type="term" value="C:endoplasmic reticulum membrane"/>
    <property type="evidence" value="ECO:0007669"/>
    <property type="project" value="TreeGrafter"/>
</dbReference>
<dbReference type="InterPro" id="IPR029058">
    <property type="entry name" value="AB_hydrolase_fold"/>
</dbReference>
<sequence>MIIIIVIFLGVISSFILLWTLQSQISAPNSKENFVFQNDDDDDTELDNTIDYNISINGHNINILHVLPKNLTNIEQTKDSFIQTLSLNYPIIIYVHGLLFTKLFYHRVGLYEVLQTSNYHIITFDYTEMFPDTITKDGSLLDIKSVYDYYNLVSPNSNIILWGHSLGSSVVLNLINTLEDTYPTAVILENPFNSFNGLSYVKQWILDLVIEQEMVSENSKKNIPILIMHSTYDYMVPLESTIDLFRIIKLHNKNVHLAIFDEFVINGHTDIYKIEKMPSVVDKFIHNSTYD</sequence>